<feature type="transmembrane region" description="Helical" evidence="7">
    <location>
        <begin position="110"/>
        <end position="131"/>
    </location>
</feature>
<evidence type="ECO:0000256" key="5">
    <source>
        <dbReference type="ARBA" id="ARBA00022989"/>
    </source>
</evidence>
<evidence type="ECO:0000256" key="7">
    <source>
        <dbReference type="RuleBase" id="RU361113"/>
    </source>
</evidence>
<protein>
    <recommendedName>
        <fullName evidence="7">Battenin</fullName>
    </recommendedName>
</protein>
<feature type="transmembrane region" description="Helical" evidence="7">
    <location>
        <begin position="53"/>
        <end position="72"/>
    </location>
</feature>
<evidence type="ECO:0000256" key="2">
    <source>
        <dbReference type="ARBA" id="ARBA00007467"/>
    </source>
</evidence>
<reference evidence="9" key="2">
    <citation type="submission" date="2017-02" db="UniProtKB">
        <authorList>
            <consortium name="WormBaseParasite"/>
        </authorList>
    </citation>
    <scope>IDENTIFICATION</scope>
</reference>
<dbReference type="PRINTS" id="PR01315">
    <property type="entry name" value="BATTENIN"/>
</dbReference>
<feature type="transmembrane region" description="Helical" evidence="7">
    <location>
        <begin position="205"/>
        <end position="224"/>
    </location>
</feature>
<dbReference type="GO" id="GO:0012505">
    <property type="term" value="C:endomembrane system"/>
    <property type="evidence" value="ECO:0007669"/>
    <property type="project" value="UniProtKB-SubCell"/>
</dbReference>
<comment type="subcellular location">
    <subcellularLocation>
        <location evidence="1">Endomembrane system</location>
        <topology evidence="1">Multi-pass membrane protein</topology>
    </subcellularLocation>
    <subcellularLocation>
        <location evidence="7">Lysosome membrane</location>
        <topology evidence="7">Multi-pass membrane protein</topology>
    </subcellularLocation>
</comment>
<dbReference type="AlphaFoldDB" id="A0A0K0CSU5"/>
<dbReference type="PANTHER" id="PTHR10981">
    <property type="entry name" value="BATTENIN"/>
    <property type="match status" value="1"/>
</dbReference>
<dbReference type="WBParaSite" id="ACAC_0000008001-mRNA-1">
    <property type="protein sequence ID" value="ACAC_0000008001-mRNA-1"/>
    <property type="gene ID" value="ACAC_0000008001"/>
</dbReference>
<feature type="transmembrane region" description="Helical" evidence="7">
    <location>
        <begin position="143"/>
        <end position="164"/>
    </location>
</feature>
<dbReference type="SUPFAM" id="SSF103473">
    <property type="entry name" value="MFS general substrate transporter"/>
    <property type="match status" value="1"/>
</dbReference>
<dbReference type="GO" id="GO:0051453">
    <property type="term" value="P:regulation of intracellular pH"/>
    <property type="evidence" value="ECO:0007669"/>
    <property type="project" value="TreeGrafter"/>
</dbReference>
<dbReference type="PANTHER" id="PTHR10981:SF0">
    <property type="entry name" value="BATTENIN"/>
    <property type="match status" value="1"/>
</dbReference>
<dbReference type="GO" id="GO:0005765">
    <property type="term" value="C:lysosomal membrane"/>
    <property type="evidence" value="ECO:0007669"/>
    <property type="project" value="UniProtKB-SubCell"/>
</dbReference>
<accession>A0A0K0CSU5</accession>
<keyword evidence="3" id="KW-0813">Transport</keyword>
<proteinExistence type="inferred from homology"/>
<dbReference type="InterPro" id="IPR036259">
    <property type="entry name" value="MFS_trans_sf"/>
</dbReference>
<dbReference type="Gene3D" id="1.20.1250.20">
    <property type="entry name" value="MFS general substrate transporter like domains"/>
    <property type="match status" value="1"/>
</dbReference>
<dbReference type="Proteomes" id="UP000035642">
    <property type="component" value="Unassembled WGS sequence"/>
</dbReference>
<feature type="transmembrane region" description="Helical" evidence="7">
    <location>
        <begin position="273"/>
        <end position="299"/>
    </location>
</feature>
<evidence type="ECO:0000256" key="4">
    <source>
        <dbReference type="ARBA" id="ARBA00022692"/>
    </source>
</evidence>
<evidence type="ECO:0000256" key="1">
    <source>
        <dbReference type="ARBA" id="ARBA00004127"/>
    </source>
</evidence>
<reference evidence="8" key="1">
    <citation type="submission" date="2012-09" db="EMBL/GenBank/DDBJ databases">
        <authorList>
            <person name="Martin A.A."/>
        </authorList>
    </citation>
    <scope>NUCLEOTIDE SEQUENCE</scope>
</reference>
<dbReference type="InterPro" id="IPR003492">
    <property type="entry name" value="Battenin_disease_Cln3"/>
</dbReference>
<organism evidence="8 9">
    <name type="scientific">Angiostrongylus cantonensis</name>
    <name type="common">Rat lungworm</name>
    <dbReference type="NCBI Taxonomy" id="6313"/>
    <lineage>
        <taxon>Eukaryota</taxon>
        <taxon>Metazoa</taxon>
        <taxon>Ecdysozoa</taxon>
        <taxon>Nematoda</taxon>
        <taxon>Chromadorea</taxon>
        <taxon>Rhabditida</taxon>
        <taxon>Rhabditina</taxon>
        <taxon>Rhabditomorpha</taxon>
        <taxon>Strongyloidea</taxon>
        <taxon>Metastrongylidae</taxon>
        <taxon>Angiostrongylus</taxon>
    </lineage>
</organism>
<dbReference type="Pfam" id="PF02487">
    <property type="entry name" value="CLN3"/>
    <property type="match status" value="3"/>
</dbReference>
<feature type="transmembrane region" description="Helical" evidence="7">
    <location>
        <begin position="230"/>
        <end position="252"/>
    </location>
</feature>
<comment type="similarity">
    <text evidence="2 7">Belongs to the battenin family.</text>
</comment>
<keyword evidence="8" id="KW-1185">Reference proteome</keyword>
<sequence>MIEKGRVWRSGWRCHCGISTRICSLTSTGVVLLCNIIPSLCVKTLCPFVMHRIPYWCVVSLYWFLLSLMITAFSESVYVALCGVCLASFSSGLGETTYLGLAGHYSKNTIATWSSGTGMAGIISSFSYAGLTDRRLLALSPAQTMLVMLVVPVIFMFTLLRYMIPLSLTYFAEYLINQGLLELTVFDCKNGFGTSPASQYRWYQVLYQVGVFVSPPFFMFNAIYAFVPNFAIVCVIVFYEGLIGGGSYVNTFHHIHKKVDPSTREFALSTVSLADSFGILLAALVSIPVHNAICAMQWYHA</sequence>
<keyword evidence="4 7" id="KW-0812">Transmembrane</keyword>
<keyword evidence="5 7" id="KW-1133">Transmembrane helix</keyword>
<evidence type="ECO:0000256" key="6">
    <source>
        <dbReference type="ARBA" id="ARBA00023136"/>
    </source>
</evidence>
<dbReference type="STRING" id="6313.A0A0K0CSU5"/>
<feature type="transmembrane region" description="Helical" evidence="7">
    <location>
        <begin position="78"/>
        <end position="98"/>
    </location>
</feature>
<keyword evidence="7" id="KW-0458">Lysosome</keyword>
<dbReference type="GO" id="GO:0007040">
    <property type="term" value="P:lysosome organization"/>
    <property type="evidence" value="ECO:0007669"/>
    <property type="project" value="TreeGrafter"/>
</dbReference>
<evidence type="ECO:0000256" key="3">
    <source>
        <dbReference type="ARBA" id="ARBA00022448"/>
    </source>
</evidence>
<evidence type="ECO:0000313" key="8">
    <source>
        <dbReference type="Proteomes" id="UP000035642"/>
    </source>
</evidence>
<keyword evidence="6 7" id="KW-0472">Membrane</keyword>
<name>A0A0K0CSU5_ANGCA</name>
<evidence type="ECO:0000313" key="9">
    <source>
        <dbReference type="WBParaSite" id="ACAC_0000008001-mRNA-1"/>
    </source>
</evidence>